<dbReference type="EMBL" id="MU251712">
    <property type="protein sequence ID" value="KAG9229981.1"/>
    <property type="molecule type" value="Genomic_DNA"/>
</dbReference>
<gene>
    <name evidence="2" type="ORF">BJ875DRAFT_171607</name>
</gene>
<reference evidence="2" key="1">
    <citation type="journal article" date="2021" name="IMA Fungus">
        <title>Genomic characterization of three marine fungi, including Emericellopsis atlantica sp. nov. with signatures of a generalist lifestyle and marine biomass degradation.</title>
        <authorList>
            <person name="Hagestad O.C."/>
            <person name="Hou L."/>
            <person name="Andersen J.H."/>
            <person name="Hansen E.H."/>
            <person name="Altermark B."/>
            <person name="Li C."/>
            <person name="Kuhnert E."/>
            <person name="Cox R.J."/>
            <person name="Crous P.W."/>
            <person name="Spatafora J.W."/>
            <person name="Lail K."/>
            <person name="Amirebrahimi M."/>
            <person name="Lipzen A."/>
            <person name="Pangilinan J."/>
            <person name="Andreopoulos W."/>
            <person name="Hayes R.D."/>
            <person name="Ng V."/>
            <person name="Grigoriev I.V."/>
            <person name="Jackson S.A."/>
            <person name="Sutton T.D.S."/>
            <person name="Dobson A.D.W."/>
            <person name="Rama T."/>
        </authorList>
    </citation>
    <scope>NUCLEOTIDE SEQUENCE</scope>
    <source>
        <strain evidence="2">TRa018bII</strain>
    </source>
</reference>
<keyword evidence="3" id="KW-1185">Reference proteome</keyword>
<evidence type="ECO:0000256" key="1">
    <source>
        <dbReference type="SAM" id="MobiDB-lite"/>
    </source>
</evidence>
<evidence type="ECO:0000313" key="2">
    <source>
        <dbReference type="EMBL" id="KAG9229981.1"/>
    </source>
</evidence>
<evidence type="ECO:0000313" key="3">
    <source>
        <dbReference type="Proteomes" id="UP000824998"/>
    </source>
</evidence>
<protein>
    <submittedName>
        <fullName evidence="2">Uncharacterized protein</fullName>
    </submittedName>
</protein>
<dbReference type="OrthoDB" id="5309037at2759"/>
<comment type="caution">
    <text evidence="2">The sequence shown here is derived from an EMBL/GenBank/DDBJ whole genome shotgun (WGS) entry which is preliminary data.</text>
</comment>
<sequence length="171" mass="19337">MSNLKGLSDVASVIVSYNSFAVAFQSWLRMTRERWDNEENQQLDRSLIAGGSEIQYEYDDSLARLGPRFSSGDGISSSQLEHCLAQLKQIGLVLATESNFPEFTTLPSLPYVLSVSENTRVTVINILRDLYERMNFSGPLPQSFVSPHHRSQIRGSVASETQRDLVRRRPR</sequence>
<proteinExistence type="predicted"/>
<organism evidence="2 3">
    <name type="scientific">Amylocarpus encephaloides</name>
    <dbReference type="NCBI Taxonomy" id="45428"/>
    <lineage>
        <taxon>Eukaryota</taxon>
        <taxon>Fungi</taxon>
        <taxon>Dikarya</taxon>
        <taxon>Ascomycota</taxon>
        <taxon>Pezizomycotina</taxon>
        <taxon>Leotiomycetes</taxon>
        <taxon>Helotiales</taxon>
        <taxon>Helotiales incertae sedis</taxon>
        <taxon>Amylocarpus</taxon>
    </lineage>
</organism>
<feature type="compositionally biased region" description="Basic and acidic residues" evidence="1">
    <location>
        <begin position="161"/>
        <end position="171"/>
    </location>
</feature>
<dbReference type="Proteomes" id="UP000824998">
    <property type="component" value="Unassembled WGS sequence"/>
</dbReference>
<dbReference type="AlphaFoldDB" id="A0A9P8C2A4"/>
<name>A0A9P8C2A4_9HELO</name>
<feature type="region of interest" description="Disordered" evidence="1">
    <location>
        <begin position="143"/>
        <end position="171"/>
    </location>
</feature>
<accession>A0A9P8C2A4</accession>